<evidence type="ECO:0000256" key="2">
    <source>
        <dbReference type="ARBA" id="ARBA00023125"/>
    </source>
</evidence>
<dbReference type="InterPro" id="IPR001845">
    <property type="entry name" value="HTH_ArsR_DNA-bd_dom"/>
</dbReference>
<dbReference type="PRINTS" id="PR00778">
    <property type="entry name" value="HTHARSR"/>
</dbReference>
<keyword evidence="3" id="KW-0804">Transcription</keyword>
<keyword evidence="2" id="KW-0238">DNA-binding</keyword>
<dbReference type="CDD" id="cd00090">
    <property type="entry name" value="HTH_ARSR"/>
    <property type="match status" value="1"/>
</dbReference>
<sequence>MGMHNTKVTFIAHPVVEFICGLDFLANENKYNQLFQEYHYEQDEAVKAKVQLMAGKVSRFLAKEIDYFFKMPEIIDVLGRLIIENPQLEQVNDYIQYLEKLNVKTLLVYILERFYFDDPVQAETILKLINNRDQYESVFSNVTRSGTTSEIACEKLLDIIESPEEIKFRLTLLLRQFYEKCYAPIEAEIMAILITEKEKFEKLFQGDRVSFYKEFLREQAVREVKDFIVNISYFVQIGRWKFLIMPQNNIEYISIGMYADQYSQSSFQKIKVKKLLKLLADEKRFEMIQLLAQKTWYGHELAEALGITPPTVSYHINAMLELGLIFLEKDSNKTYYHLDKEKLRQMLQLVEVSLLSEK</sequence>
<organism evidence="5 6">
    <name type="scientific">Fusibacter paucivorans</name>
    <dbReference type="NCBI Taxonomy" id="76009"/>
    <lineage>
        <taxon>Bacteria</taxon>
        <taxon>Bacillati</taxon>
        <taxon>Bacillota</taxon>
        <taxon>Clostridia</taxon>
        <taxon>Eubacteriales</taxon>
        <taxon>Eubacteriales Family XII. Incertae Sedis</taxon>
        <taxon>Fusibacter</taxon>
    </lineage>
</organism>
<dbReference type="InterPro" id="IPR011991">
    <property type="entry name" value="ArsR-like_HTH"/>
</dbReference>
<dbReference type="PROSITE" id="PS50987">
    <property type="entry name" value="HTH_ARSR_2"/>
    <property type="match status" value="1"/>
</dbReference>
<dbReference type="Gene3D" id="1.10.10.10">
    <property type="entry name" value="Winged helix-like DNA-binding domain superfamily/Winged helix DNA-binding domain"/>
    <property type="match status" value="1"/>
</dbReference>
<dbReference type="EMBL" id="JAHBCL010000042">
    <property type="protein sequence ID" value="MBS7528489.1"/>
    <property type="molecule type" value="Genomic_DNA"/>
</dbReference>
<dbReference type="PANTHER" id="PTHR33154">
    <property type="entry name" value="TRANSCRIPTIONAL REGULATOR, ARSR FAMILY"/>
    <property type="match status" value="1"/>
</dbReference>
<dbReference type="SUPFAM" id="SSF46785">
    <property type="entry name" value="Winged helix' DNA-binding domain"/>
    <property type="match status" value="1"/>
</dbReference>
<evidence type="ECO:0000256" key="1">
    <source>
        <dbReference type="ARBA" id="ARBA00023015"/>
    </source>
</evidence>
<dbReference type="InterPro" id="IPR036390">
    <property type="entry name" value="WH_DNA-bd_sf"/>
</dbReference>
<name>A0ABS5PTJ1_9FIRM</name>
<dbReference type="NCBIfam" id="NF033788">
    <property type="entry name" value="HTH_metalloreg"/>
    <property type="match status" value="1"/>
</dbReference>
<dbReference type="Proteomes" id="UP000746471">
    <property type="component" value="Unassembled WGS sequence"/>
</dbReference>
<evidence type="ECO:0000313" key="6">
    <source>
        <dbReference type="Proteomes" id="UP000746471"/>
    </source>
</evidence>
<dbReference type="SMART" id="SM00418">
    <property type="entry name" value="HTH_ARSR"/>
    <property type="match status" value="1"/>
</dbReference>
<evidence type="ECO:0000313" key="5">
    <source>
        <dbReference type="EMBL" id="MBS7528489.1"/>
    </source>
</evidence>
<dbReference type="PANTHER" id="PTHR33154:SF33">
    <property type="entry name" value="TRANSCRIPTIONAL REPRESSOR SDPR"/>
    <property type="match status" value="1"/>
</dbReference>
<keyword evidence="1" id="KW-0805">Transcription regulation</keyword>
<proteinExistence type="predicted"/>
<dbReference type="InterPro" id="IPR051081">
    <property type="entry name" value="HTH_MetalResp_TranReg"/>
</dbReference>
<feature type="domain" description="HTH arsR-type" evidence="4">
    <location>
        <begin position="264"/>
        <end position="358"/>
    </location>
</feature>
<gene>
    <name evidence="5" type="ORF">KHM83_17515</name>
</gene>
<reference evidence="5 6" key="1">
    <citation type="submission" date="2021-05" db="EMBL/GenBank/DDBJ databases">
        <title>Fusibacter ferrireducens sp. nov., an anaerobic, sulfur- and Fe-reducing bacterium isolated from the mangrove sediment.</title>
        <authorList>
            <person name="Qiu D."/>
        </authorList>
    </citation>
    <scope>NUCLEOTIDE SEQUENCE [LARGE SCALE GENOMIC DNA]</scope>
    <source>
        <strain evidence="5 6">DSM 12116</strain>
    </source>
</reference>
<comment type="caution">
    <text evidence="5">The sequence shown here is derived from an EMBL/GenBank/DDBJ whole genome shotgun (WGS) entry which is preliminary data.</text>
</comment>
<keyword evidence="6" id="KW-1185">Reference proteome</keyword>
<evidence type="ECO:0000259" key="4">
    <source>
        <dbReference type="PROSITE" id="PS50987"/>
    </source>
</evidence>
<dbReference type="Pfam" id="PF01022">
    <property type="entry name" value="HTH_5"/>
    <property type="match status" value="1"/>
</dbReference>
<evidence type="ECO:0000256" key="3">
    <source>
        <dbReference type="ARBA" id="ARBA00023163"/>
    </source>
</evidence>
<dbReference type="InterPro" id="IPR036388">
    <property type="entry name" value="WH-like_DNA-bd_sf"/>
</dbReference>
<protein>
    <submittedName>
        <fullName evidence="5">Winged helix-turn-helix transcriptional regulator</fullName>
    </submittedName>
</protein>
<accession>A0ABS5PTJ1</accession>
<dbReference type="RefSeq" id="WP_213238346.1">
    <property type="nucleotide sequence ID" value="NZ_JAHBCL010000042.1"/>
</dbReference>